<dbReference type="RefSeq" id="WP_343799079.1">
    <property type="nucleotide sequence ID" value="NZ_BAAAGF010000004.1"/>
</dbReference>
<comment type="caution">
    <text evidence="1">The sequence shown here is derived from an EMBL/GenBank/DDBJ whole genome shotgun (WGS) entry which is preliminary data.</text>
</comment>
<dbReference type="Proteomes" id="UP001500736">
    <property type="component" value="Unassembled WGS sequence"/>
</dbReference>
<dbReference type="EMBL" id="BAAAGF010000004">
    <property type="protein sequence ID" value="GAA0748409.1"/>
    <property type="molecule type" value="Genomic_DNA"/>
</dbReference>
<evidence type="ECO:0000313" key="2">
    <source>
        <dbReference type="Proteomes" id="UP001500736"/>
    </source>
</evidence>
<name>A0ABN1JX44_9FLAO</name>
<organism evidence="1 2">
    <name type="scientific">Gaetbulibacter jejuensis</name>
    <dbReference type="NCBI Taxonomy" id="584607"/>
    <lineage>
        <taxon>Bacteria</taxon>
        <taxon>Pseudomonadati</taxon>
        <taxon>Bacteroidota</taxon>
        <taxon>Flavobacteriia</taxon>
        <taxon>Flavobacteriales</taxon>
        <taxon>Flavobacteriaceae</taxon>
        <taxon>Gaetbulibacter</taxon>
    </lineage>
</organism>
<proteinExistence type="predicted"/>
<accession>A0ABN1JX44</accession>
<keyword evidence="2" id="KW-1185">Reference proteome</keyword>
<sequence>MVPSSGLVPDVGFEINESVLNFGILGDENEPLLAAALADIESSLGRYSIDQSIRNTPQLTPVKKDINLKPFEDEMYIDNEFISIIKKEFNQ</sequence>
<evidence type="ECO:0000313" key="1">
    <source>
        <dbReference type="EMBL" id="GAA0748409.1"/>
    </source>
</evidence>
<gene>
    <name evidence="1" type="ORF">GCM10009431_26940</name>
</gene>
<reference evidence="1 2" key="1">
    <citation type="journal article" date="2019" name="Int. J. Syst. Evol. Microbiol.">
        <title>The Global Catalogue of Microorganisms (GCM) 10K type strain sequencing project: providing services to taxonomists for standard genome sequencing and annotation.</title>
        <authorList>
            <consortium name="The Broad Institute Genomics Platform"/>
            <consortium name="The Broad Institute Genome Sequencing Center for Infectious Disease"/>
            <person name="Wu L."/>
            <person name="Ma J."/>
        </authorList>
    </citation>
    <scope>NUCLEOTIDE SEQUENCE [LARGE SCALE GENOMIC DNA]</scope>
    <source>
        <strain evidence="1 2">JCM 15976</strain>
    </source>
</reference>
<protein>
    <submittedName>
        <fullName evidence="1">Uncharacterized protein</fullName>
    </submittedName>
</protein>